<sequence length="265" mass="29566">MNTLFTICNKEIINLKTNDTVQSVERAIELLYCFTAQTPELTLNDFVKRTGLNRTTVFRLLSSLMKKELISKNEGKNTYQLGLPFIHFGQIVSENLDLRRMALPVMNRLTEVSKETISLNIVQGAARICVEKIEGKEDIRQFIHLGIPYPLYKGASGKLLLAYSTEELIEEVIEGSGMTNDETKALKKDLIQIKDQGFAFSRNERITGAFAISTPILNSQHELMGGLSISGLSARLDNNKQLFIEAAIQSAEKLSAMMGYQKLGG</sequence>
<dbReference type="GO" id="GO:0003700">
    <property type="term" value="F:DNA-binding transcription factor activity"/>
    <property type="evidence" value="ECO:0007669"/>
    <property type="project" value="TreeGrafter"/>
</dbReference>
<keyword evidence="2" id="KW-0238">DNA-binding</keyword>
<evidence type="ECO:0000313" key="7">
    <source>
        <dbReference type="Proteomes" id="UP000233343"/>
    </source>
</evidence>
<evidence type="ECO:0000313" key="6">
    <source>
        <dbReference type="EMBL" id="PKG28346.1"/>
    </source>
</evidence>
<keyword evidence="7" id="KW-1185">Reference proteome</keyword>
<feature type="domain" description="IclR-ED" evidence="5">
    <location>
        <begin position="84"/>
        <end position="260"/>
    </location>
</feature>
<dbReference type="PANTHER" id="PTHR30136:SF24">
    <property type="entry name" value="HTH-TYPE TRANSCRIPTIONAL REPRESSOR ALLR"/>
    <property type="match status" value="1"/>
</dbReference>
<dbReference type="Pfam" id="PF01614">
    <property type="entry name" value="IclR_C"/>
    <property type="match status" value="1"/>
</dbReference>
<dbReference type="GO" id="GO:0003677">
    <property type="term" value="F:DNA binding"/>
    <property type="evidence" value="ECO:0007669"/>
    <property type="project" value="UniProtKB-KW"/>
</dbReference>
<dbReference type="InterPro" id="IPR036390">
    <property type="entry name" value="WH_DNA-bd_sf"/>
</dbReference>
<organism evidence="6 7">
    <name type="scientific">Cytobacillus horneckiae</name>
    <dbReference type="NCBI Taxonomy" id="549687"/>
    <lineage>
        <taxon>Bacteria</taxon>
        <taxon>Bacillati</taxon>
        <taxon>Bacillota</taxon>
        <taxon>Bacilli</taxon>
        <taxon>Bacillales</taxon>
        <taxon>Bacillaceae</taxon>
        <taxon>Cytobacillus</taxon>
    </lineage>
</organism>
<dbReference type="SMART" id="SM00346">
    <property type="entry name" value="HTH_ICLR"/>
    <property type="match status" value="1"/>
</dbReference>
<evidence type="ECO:0000256" key="3">
    <source>
        <dbReference type="ARBA" id="ARBA00023163"/>
    </source>
</evidence>
<reference evidence="6 7" key="1">
    <citation type="journal article" date="2010" name="Int. J. Syst. Evol. Microbiol.">
        <title>Bacillus horneckiae sp. nov., isolated from a spacecraft-assembly clean room.</title>
        <authorList>
            <person name="Vaishampayan P."/>
            <person name="Probst A."/>
            <person name="Krishnamurthi S."/>
            <person name="Ghosh S."/>
            <person name="Osman S."/>
            <person name="McDowall A."/>
            <person name="Ruckmani A."/>
            <person name="Mayilraj S."/>
            <person name="Venkateswaran K."/>
        </authorList>
    </citation>
    <scope>NUCLEOTIDE SEQUENCE [LARGE SCALE GENOMIC DNA]</scope>
    <source>
        <strain evidence="7">1PO1SC</strain>
    </source>
</reference>
<dbReference type="InterPro" id="IPR005471">
    <property type="entry name" value="Tscrpt_reg_IclR_N"/>
</dbReference>
<keyword evidence="3" id="KW-0804">Transcription</keyword>
<evidence type="ECO:0000256" key="1">
    <source>
        <dbReference type="ARBA" id="ARBA00023015"/>
    </source>
</evidence>
<dbReference type="GO" id="GO:0045892">
    <property type="term" value="P:negative regulation of DNA-templated transcription"/>
    <property type="evidence" value="ECO:0007669"/>
    <property type="project" value="TreeGrafter"/>
</dbReference>
<dbReference type="SUPFAM" id="SSF55781">
    <property type="entry name" value="GAF domain-like"/>
    <property type="match status" value="1"/>
</dbReference>
<evidence type="ECO:0000259" key="4">
    <source>
        <dbReference type="PROSITE" id="PS51077"/>
    </source>
</evidence>
<protein>
    <submittedName>
        <fullName evidence="6">IclR family transcriptional regulator</fullName>
    </submittedName>
</protein>
<dbReference type="InterPro" id="IPR036388">
    <property type="entry name" value="WH-like_DNA-bd_sf"/>
</dbReference>
<accession>A0A2N0ZFR4</accession>
<feature type="domain" description="HTH iclR-type" evidence="4">
    <location>
        <begin position="21"/>
        <end position="83"/>
    </location>
</feature>
<evidence type="ECO:0000256" key="2">
    <source>
        <dbReference type="ARBA" id="ARBA00023125"/>
    </source>
</evidence>
<comment type="caution">
    <text evidence="6">The sequence shown here is derived from an EMBL/GenBank/DDBJ whole genome shotgun (WGS) entry which is preliminary data.</text>
</comment>
<dbReference type="Gene3D" id="1.10.10.10">
    <property type="entry name" value="Winged helix-like DNA-binding domain superfamily/Winged helix DNA-binding domain"/>
    <property type="match status" value="1"/>
</dbReference>
<name>A0A2N0ZFR4_9BACI</name>
<dbReference type="PROSITE" id="PS51077">
    <property type="entry name" value="HTH_ICLR"/>
    <property type="match status" value="1"/>
</dbReference>
<keyword evidence="1" id="KW-0805">Transcription regulation</keyword>
<dbReference type="AlphaFoldDB" id="A0A2N0ZFR4"/>
<dbReference type="InterPro" id="IPR050707">
    <property type="entry name" value="HTH_MetabolicPath_Reg"/>
</dbReference>
<gene>
    <name evidence="6" type="ORF">CWS20_14145</name>
</gene>
<dbReference type="InterPro" id="IPR029016">
    <property type="entry name" value="GAF-like_dom_sf"/>
</dbReference>
<dbReference type="PANTHER" id="PTHR30136">
    <property type="entry name" value="HELIX-TURN-HELIX TRANSCRIPTIONAL REGULATOR, ICLR FAMILY"/>
    <property type="match status" value="1"/>
</dbReference>
<dbReference type="Proteomes" id="UP000233343">
    <property type="component" value="Unassembled WGS sequence"/>
</dbReference>
<dbReference type="EMBL" id="PISD01000030">
    <property type="protein sequence ID" value="PKG28346.1"/>
    <property type="molecule type" value="Genomic_DNA"/>
</dbReference>
<dbReference type="Pfam" id="PF09339">
    <property type="entry name" value="HTH_IclR"/>
    <property type="match status" value="1"/>
</dbReference>
<evidence type="ECO:0000259" key="5">
    <source>
        <dbReference type="PROSITE" id="PS51078"/>
    </source>
</evidence>
<dbReference type="InterPro" id="IPR014757">
    <property type="entry name" value="Tscrpt_reg_IclR_C"/>
</dbReference>
<proteinExistence type="predicted"/>
<dbReference type="SUPFAM" id="SSF46785">
    <property type="entry name" value="Winged helix' DNA-binding domain"/>
    <property type="match status" value="1"/>
</dbReference>
<dbReference type="PROSITE" id="PS51078">
    <property type="entry name" value="ICLR_ED"/>
    <property type="match status" value="1"/>
</dbReference>
<dbReference type="Gene3D" id="3.30.450.40">
    <property type="match status" value="1"/>
</dbReference>